<evidence type="ECO:0000256" key="1">
    <source>
        <dbReference type="SAM" id="MobiDB-lite"/>
    </source>
</evidence>
<comment type="caution">
    <text evidence="2">The sequence shown here is derived from an EMBL/GenBank/DDBJ whole genome shotgun (WGS) entry which is preliminary data.</text>
</comment>
<dbReference type="Proteomes" id="UP000187203">
    <property type="component" value="Unassembled WGS sequence"/>
</dbReference>
<sequence>MRILWRDSCKPSEEIFRRFGTTLSVVDEDHNMSEAFGLAVFDSDEESAPNWLQGMKFQTSARKMSGLGNVFDKNTIDPCMITCSDLELGIFGTIIPCKIAHENGTTKGFGFLLMDIKKDSAKPAPHSHFYPDASASPRKSGLAGNVFEGILGRLSHESFNLHGTPDQFVADKLMQAEKRKGVGVEEPVDADVNPDQAQDPAPAPDPDEVGFVSDEDDGFIVQCGDPERCCLGLGCPCYERFVYCDPAANPPCTCPCRPFQACENLRANFLVVAQYAWQHGHGPGPAHPQLNQNGHGAALALDNGHAAPALALDNGHAAPALAMDNGHAAPAPALDNGHAAAPGLDNGHAAVPGLDNGHQP</sequence>
<feature type="compositionally biased region" description="Low complexity" evidence="1">
    <location>
        <begin position="190"/>
        <end position="200"/>
    </location>
</feature>
<organism evidence="2 3">
    <name type="scientific">Corchorus olitorius</name>
    <dbReference type="NCBI Taxonomy" id="93759"/>
    <lineage>
        <taxon>Eukaryota</taxon>
        <taxon>Viridiplantae</taxon>
        <taxon>Streptophyta</taxon>
        <taxon>Embryophyta</taxon>
        <taxon>Tracheophyta</taxon>
        <taxon>Spermatophyta</taxon>
        <taxon>Magnoliopsida</taxon>
        <taxon>eudicotyledons</taxon>
        <taxon>Gunneridae</taxon>
        <taxon>Pentapetalae</taxon>
        <taxon>rosids</taxon>
        <taxon>malvids</taxon>
        <taxon>Malvales</taxon>
        <taxon>Malvaceae</taxon>
        <taxon>Grewioideae</taxon>
        <taxon>Apeibeae</taxon>
        <taxon>Corchorus</taxon>
    </lineage>
</organism>
<dbReference type="AlphaFoldDB" id="A0A1R3JZB7"/>
<evidence type="ECO:0000313" key="2">
    <source>
        <dbReference type="EMBL" id="OMP00136.1"/>
    </source>
</evidence>
<feature type="region of interest" description="Disordered" evidence="1">
    <location>
        <begin position="332"/>
        <end position="360"/>
    </location>
</feature>
<name>A0A1R3JZB7_9ROSI</name>
<dbReference type="EMBL" id="AWUE01014978">
    <property type="protein sequence ID" value="OMP00136.1"/>
    <property type="molecule type" value="Genomic_DNA"/>
</dbReference>
<accession>A0A1R3JZB7</accession>
<dbReference type="STRING" id="93759.A0A1R3JZB7"/>
<protein>
    <submittedName>
        <fullName evidence="2">Uncharacterized protein</fullName>
    </submittedName>
</protein>
<feature type="region of interest" description="Disordered" evidence="1">
    <location>
        <begin position="180"/>
        <end position="205"/>
    </location>
</feature>
<evidence type="ECO:0000313" key="3">
    <source>
        <dbReference type="Proteomes" id="UP000187203"/>
    </source>
</evidence>
<keyword evidence="3" id="KW-1185">Reference proteome</keyword>
<reference evidence="3" key="1">
    <citation type="submission" date="2013-09" db="EMBL/GenBank/DDBJ databases">
        <title>Corchorus olitorius genome sequencing.</title>
        <authorList>
            <person name="Alam M."/>
            <person name="Haque M.S."/>
            <person name="Islam M.S."/>
            <person name="Emdad E.M."/>
            <person name="Islam M.M."/>
            <person name="Ahmed B."/>
            <person name="Halim A."/>
            <person name="Hossen Q.M.M."/>
            <person name="Hossain M.Z."/>
            <person name="Ahmed R."/>
            <person name="Khan M.M."/>
            <person name="Islam R."/>
            <person name="Rashid M.M."/>
            <person name="Khan S.A."/>
            <person name="Rahman M.S."/>
            <person name="Alam M."/>
            <person name="Yahiya A.S."/>
            <person name="Khan M.S."/>
            <person name="Azam M.S."/>
            <person name="Haque T."/>
            <person name="Lashkar M.Z.H."/>
            <person name="Akhand A.I."/>
            <person name="Morshed G."/>
            <person name="Roy S."/>
            <person name="Uddin K.S."/>
            <person name="Rabeya T."/>
            <person name="Hossain A.S."/>
            <person name="Chowdhury A."/>
            <person name="Snigdha A.R."/>
            <person name="Mortoza M.S."/>
            <person name="Matin S.A."/>
            <person name="Hoque S.M.E."/>
            <person name="Islam M.K."/>
            <person name="Roy D.K."/>
            <person name="Haider R."/>
            <person name="Moosa M.M."/>
            <person name="Elias S.M."/>
            <person name="Hasan A.M."/>
            <person name="Jahan S."/>
            <person name="Shafiuddin M."/>
            <person name="Mahmood N."/>
            <person name="Shommy N.S."/>
        </authorList>
    </citation>
    <scope>NUCLEOTIDE SEQUENCE [LARGE SCALE GENOMIC DNA]</scope>
    <source>
        <strain evidence="3">cv. O-4</strain>
    </source>
</reference>
<gene>
    <name evidence="2" type="ORF">COLO4_12877</name>
</gene>
<proteinExistence type="predicted"/>